<evidence type="ECO:0000313" key="1">
    <source>
        <dbReference type="EMBL" id="THU79316.1"/>
    </source>
</evidence>
<dbReference type="OrthoDB" id="163438at2759"/>
<feature type="non-terminal residue" evidence="1">
    <location>
        <position position="1"/>
    </location>
</feature>
<reference evidence="1 2" key="1">
    <citation type="journal article" date="2019" name="Nat. Ecol. Evol.">
        <title>Megaphylogeny resolves global patterns of mushroom evolution.</title>
        <authorList>
            <person name="Varga T."/>
            <person name="Krizsan K."/>
            <person name="Foldi C."/>
            <person name="Dima B."/>
            <person name="Sanchez-Garcia M."/>
            <person name="Sanchez-Ramirez S."/>
            <person name="Szollosi G.J."/>
            <person name="Szarkandi J.G."/>
            <person name="Papp V."/>
            <person name="Albert L."/>
            <person name="Andreopoulos W."/>
            <person name="Angelini C."/>
            <person name="Antonin V."/>
            <person name="Barry K.W."/>
            <person name="Bougher N.L."/>
            <person name="Buchanan P."/>
            <person name="Buyck B."/>
            <person name="Bense V."/>
            <person name="Catcheside P."/>
            <person name="Chovatia M."/>
            <person name="Cooper J."/>
            <person name="Damon W."/>
            <person name="Desjardin D."/>
            <person name="Finy P."/>
            <person name="Geml J."/>
            <person name="Haridas S."/>
            <person name="Hughes K."/>
            <person name="Justo A."/>
            <person name="Karasinski D."/>
            <person name="Kautmanova I."/>
            <person name="Kiss B."/>
            <person name="Kocsube S."/>
            <person name="Kotiranta H."/>
            <person name="LaButti K.M."/>
            <person name="Lechner B.E."/>
            <person name="Liimatainen K."/>
            <person name="Lipzen A."/>
            <person name="Lukacs Z."/>
            <person name="Mihaltcheva S."/>
            <person name="Morgado L.N."/>
            <person name="Niskanen T."/>
            <person name="Noordeloos M.E."/>
            <person name="Ohm R.A."/>
            <person name="Ortiz-Santana B."/>
            <person name="Ovrebo C."/>
            <person name="Racz N."/>
            <person name="Riley R."/>
            <person name="Savchenko A."/>
            <person name="Shiryaev A."/>
            <person name="Soop K."/>
            <person name="Spirin V."/>
            <person name="Szebenyi C."/>
            <person name="Tomsovsky M."/>
            <person name="Tulloss R.E."/>
            <person name="Uehling J."/>
            <person name="Grigoriev I.V."/>
            <person name="Vagvolgyi C."/>
            <person name="Papp T."/>
            <person name="Martin F.M."/>
            <person name="Miettinen O."/>
            <person name="Hibbett D.S."/>
            <person name="Nagy L.G."/>
        </authorList>
    </citation>
    <scope>NUCLEOTIDE SEQUENCE [LARGE SCALE GENOMIC DNA]</scope>
    <source>
        <strain evidence="1 2">CBS 962.96</strain>
    </source>
</reference>
<protein>
    <submittedName>
        <fullName evidence="1">Uncharacterized protein</fullName>
    </submittedName>
</protein>
<organism evidence="1 2">
    <name type="scientific">Dendrothele bispora (strain CBS 962.96)</name>
    <dbReference type="NCBI Taxonomy" id="1314807"/>
    <lineage>
        <taxon>Eukaryota</taxon>
        <taxon>Fungi</taxon>
        <taxon>Dikarya</taxon>
        <taxon>Basidiomycota</taxon>
        <taxon>Agaricomycotina</taxon>
        <taxon>Agaricomycetes</taxon>
        <taxon>Agaricomycetidae</taxon>
        <taxon>Agaricales</taxon>
        <taxon>Agaricales incertae sedis</taxon>
        <taxon>Dendrothele</taxon>
    </lineage>
</organism>
<name>A0A4S8KTY2_DENBC</name>
<proteinExistence type="predicted"/>
<dbReference type="EMBL" id="ML180043">
    <property type="protein sequence ID" value="THU79316.1"/>
    <property type="molecule type" value="Genomic_DNA"/>
</dbReference>
<gene>
    <name evidence="1" type="ORF">K435DRAFT_884189</name>
</gene>
<dbReference type="Proteomes" id="UP000297245">
    <property type="component" value="Unassembled WGS sequence"/>
</dbReference>
<keyword evidence="2" id="KW-1185">Reference proteome</keyword>
<accession>A0A4S8KTY2</accession>
<evidence type="ECO:0000313" key="2">
    <source>
        <dbReference type="Proteomes" id="UP000297245"/>
    </source>
</evidence>
<sequence length="297" mass="34129">YLHNVEESLVQADIAIYLSYKFQDLNIAQSDMEKLVKSAGKLFIYAATLVKYICDPDFPELASDKVQEMTSMSTTPDRNQTKVLDQLYSTILQNAISERLKDKQRREYLTIVHTIITAGRPLTCSVISELLGIQQSHVEATILRMQSVLYISDQLIYTFHASFADYIVTEARSNAMHCNEVEQHMLLSHASFHQMNNLRFNICDLPSSFLADKDVPDIDKRLKNISDTLDYACTYWGYHIARSNGNEKLMKAIKNFVENKSVFWIEAMNLKKRLPVCQENINYVLQVCICKISCDQN</sequence>
<dbReference type="AlphaFoldDB" id="A0A4S8KTY2"/>